<keyword evidence="3 10" id="KW-0853">WD repeat</keyword>
<proteinExistence type="predicted"/>
<dbReference type="PROSITE" id="PS00108">
    <property type="entry name" value="PROTEIN_KINASE_ST"/>
    <property type="match status" value="1"/>
</dbReference>
<protein>
    <recommendedName>
        <fullName evidence="1">non-specific serine/threonine protein kinase</fullName>
        <ecNumber evidence="1">2.7.11.1</ecNumber>
    </recommendedName>
</protein>
<evidence type="ECO:0000256" key="4">
    <source>
        <dbReference type="ARBA" id="ARBA00022679"/>
    </source>
</evidence>
<evidence type="ECO:0000256" key="11">
    <source>
        <dbReference type="SAM" id="MobiDB-lite"/>
    </source>
</evidence>
<dbReference type="InterPro" id="IPR000719">
    <property type="entry name" value="Prot_kinase_dom"/>
</dbReference>
<dbReference type="InterPro" id="IPR008271">
    <property type="entry name" value="Ser/Thr_kinase_AS"/>
</dbReference>
<dbReference type="GO" id="GO:0006623">
    <property type="term" value="P:protein targeting to vacuole"/>
    <property type="evidence" value="ECO:0007669"/>
    <property type="project" value="TreeGrafter"/>
</dbReference>
<dbReference type="GeneID" id="54483524"/>
<evidence type="ECO:0000256" key="6">
    <source>
        <dbReference type="ARBA" id="ARBA00022741"/>
    </source>
</evidence>
<dbReference type="InterPro" id="IPR036322">
    <property type="entry name" value="WD40_repeat_dom_sf"/>
</dbReference>
<name>A0A6A6W2X8_9PEZI</name>
<evidence type="ECO:0000256" key="3">
    <source>
        <dbReference type="ARBA" id="ARBA00022574"/>
    </source>
</evidence>
<feature type="region of interest" description="Disordered" evidence="11">
    <location>
        <begin position="908"/>
        <end position="985"/>
    </location>
</feature>
<feature type="region of interest" description="Disordered" evidence="11">
    <location>
        <begin position="1557"/>
        <end position="1587"/>
    </location>
</feature>
<dbReference type="GO" id="GO:0071561">
    <property type="term" value="C:nucleus-vacuole junction"/>
    <property type="evidence" value="ECO:0007669"/>
    <property type="project" value="TreeGrafter"/>
</dbReference>
<dbReference type="FunFam" id="1.10.510.10:FF:000497">
    <property type="entry name" value="Phosphoinositide 3-kinase regulatory subunit"/>
    <property type="match status" value="1"/>
</dbReference>
<dbReference type="PANTHER" id="PTHR17583">
    <property type="entry name" value="PHOSPHOINOSITIDE 3-KINASE REGULATORY SUBUNIT 4"/>
    <property type="match status" value="1"/>
</dbReference>
<dbReference type="Gene3D" id="1.10.510.10">
    <property type="entry name" value="Transferase(Phosphotransferase) domain 1"/>
    <property type="match status" value="1"/>
</dbReference>
<dbReference type="InterPro" id="IPR045162">
    <property type="entry name" value="Vps15-like"/>
</dbReference>
<feature type="compositionally biased region" description="Low complexity" evidence="11">
    <location>
        <begin position="1441"/>
        <end position="1455"/>
    </location>
</feature>
<dbReference type="InterPro" id="IPR019775">
    <property type="entry name" value="WD40_repeat_CS"/>
</dbReference>
<dbReference type="InterPro" id="IPR055231">
    <property type="entry name" value="2AA_helical"/>
</dbReference>
<dbReference type="OrthoDB" id="242910at2759"/>
<dbReference type="InterPro" id="IPR001680">
    <property type="entry name" value="WD40_rpt"/>
</dbReference>
<keyword evidence="8" id="KW-0067">ATP-binding</keyword>
<dbReference type="PROSITE" id="PS50011">
    <property type="entry name" value="PROTEIN_KINASE_DOM"/>
    <property type="match status" value="1"/>
</dbReference>
<dbReference type="GO" id="GO:0034272">
    <property type="term" value="C:phosphatidylinositol 3-kinase complex, class III, type II"/>
    <property type="evidence" value="ECO:0007669"/>
    <property type="project" value="TreeGrafter"/>
</dbReference>
<evidence type="ECO:0000256" key="8">
    <source>
        <dbReference type="ARBA" id="ARBA00022840"/>
    </source>
</evidence>
<dbReference type="GO" id="GO:0004674">
    <property type="term" value="F:protein serine/threonine kinase activity"/>
    <property type="evidence" value="ECO:0007669"/>
    <property type="project" value="UniProtKB-KW"/>
</dbReference>
<dbReference type="PANTHER" id="PTHR17583:SF0">
    <property type="entry name" value="PHOSPHOINOSITIDE 3-KINASE REGULATORY SUBUNIT 4"/>
    <property type="match status" value="1"/>
</dbReference>
<dbReference type="Gene3D" id="1.25.10.10">
    <property type="entry name" value="Leucine-rich Repeat Variant"/>
    <property type="match status" value="2"/>
</dbReference>
<accession>A0A6A6W2X8</accession>
<dbReference type="InterPro" id="IPR011989">
    <property type="entry name" value="ARM-like"/>
</dbReference>
<evidence type="ECO:0000313" key="13">
    <source>
        <dbReference type="EMBL" id="KAF2755391.1"/>
    </source>
</evidence>
<keyword evidence="5" id="KW-0677">Repeat</keyword>
<feature type="repeat" description="HEAT" evidence="9">
    <location>
        <begin position="437"/>
        <end position="468"/>
    </location>
</feature>
<dbReference type="Gene3D" id="2.130.10.10">
    <property type="entry name" value="YVTN repeat-like/Quinoprotein amine dehydrogenase"/>
    <property type="match status" value="2"/>
</dbReference>
<reference evidence="13" key="1">
    <citation type="journal article" date="2020" name="Stud. Mycol.">
        <title>101 Dothideomycetes genomes: a test case for predicting lifestyles and emergence of pathogens.</title>
        <authorList>
            <person name="Haridas S."/>
            <person name="Albert R."/>
            <person name="Binder M."/>
            <person name="Bloem J."/>
            <person name="Labutti K."/>
            <person name="Salamov A."/>
            <person name="Andreopoulos B."/>
            <person name="Baker S."/>
            <person name="Barry K."/>
            <person name="Bills G."/>
            <person name="Bluhm B."/>
            <person name="Cannon C."/>
            <person name="Castanera R."/>
            <person name="Culley D."/>
            <person name="Daum C."/>
            <person name="Ezra D."/>
            <person name="Gonzalez J."/>
            <person name="Henrissat B."/>
            <person name="Kuo A."/>
            <person name="Liang C."/>
            <person name="Lipzen A."/>
            <person name="Lutzoni F."/>
            <person name="Magnuson J."/>
            <person name="Mondo S."/>
            <person name="Nolan M."/>
            <person name="Ohm R."/>
            <person name="Pangilinan J."/>
            <person name="Park H.-J."/>
            <person name="Ramirez L."/>
            <person name="Alfaro M."/>
            <person name="Sun H."/>
            <person name="Tritt A."/>
            <person name="Yoshinaga Y."/>
            <person name="Zwiers L.-H."/>
            <person name="Turgeon B."/>
            <person name="Goodwin S."/>
            <person name="Spatafora J."/>
            <person name="Crous P."/>
            <person name="Grigoriev I."/>
        </authorList>
    </citation>
    <scope>NUCLEOTIDE SEQUENCE</scope>
    <source>
        <strain evidence="13">CBS 121739</strain>
    </source>
</reference>
<dbReference type="GO" id="GO:0005770">
    <property type="term" value="C:late endosome"/>
    <property type="evidence" value="ECO:0007669"/>
    <property type="project" value="TreeGrafter"/>
</dbReference>
<evidence type="ECO:0000256" key="9">
    <source>
        <dbReference type="PROSITE-ProRule" id="PRU00103"/>
    </source>
</evidence>
<dbReference type="GO" id="GO:0045324">
    <property type="term" value="P:late endosome to vacuole transport"/>
    <property type="evidence" value="ECO:0007669"/>
    <property type="project" value="InterPro"/>
</dbReference>
<dbReference type="PROSITE" id="PS50082">
    <property type="entry name" value="WD_REPEATS_2"/>
    <property type="match status" value="1"/>
</dbReference>
<dbReference type="InterPro" id="IPR011009">
    <property type="entry name" value="Kinase-like_dom_sf"/>
</dbReference>
<keyword evidence="6" id="KW-0547">Nucleotide-binding</keyword>
<feature type="compositionally biased region" description="Polar residues" evidence="11">
    <location>
        <begin position="940"/>
        <end position="949"/>
    </location>
</feature>
<evidence type="ECO:0000256" key="5">
    <source>
        <dbReference type="ARBA" id="ARBA00022737"/>
    </source>
</evidence>
<sequence length="1632" mass="180121">MGQGYSVTTLSAGSAGIDAQELADLTYERSLGNARFMKTIRARHRDGLVVAKVVMKAYTSMELSKYVKILLYERKLLAEVPNALGYHRILETGTNGYLVRQYIHSSLYDRMSTRPFLEDIEKKWIAFQLLCAVRDCHARNIYHGDIKTENILVTSWGWLYLSDFSSSFKPTYLPEDNPADFSFYFDISGRRTCYLAPERFLSSGTQPDDSGRINWAMDIFSVGCVIAELFLETPIFSLSQIFKYRQGEYDPDHVHLNKITDKDIRELVRHMIQVEPEARYAADEYLNFWRKKAFPDYFYNFLHQYMYAITDPTSGRKAVSSGHENFGESDDRIEKIYNDFDKISYFLGSDNGPEQSKPVNAAPRATGSLFPLHIAIPNYKRQIKVAHPAVDDGTLIFLTLIVSSIRSTARASARVQACELLLAFGERTTDEAKLDRIVPYIMSLLVDPSDLVKVAALRTLTQLLTTVNVVSPINASIFPEYIMPRLQPFVPGHKSKPSALIRMTYATCLAPLATTAARFLDMMQALRADGTLPTSDPEAESDTISDSVYQNLFDVARMDLVNQFETQTTALLADTDSAVRRAFLGSVSTLCVFFGSTKASDVILSHLNTYLNDKDWMLKCAFFETIVGVATYVGGASLEEFILPLMVQALTDPEEFVVERALRSLSSMAELGLFQKSKTWELVDVVARFTMHPNPWIREAAAQFVSAATTYLSVADSHCIVVPLIKPYLKVLPSDLSESRLLDALKKPLPRLVLEMASNWALTADKGLFWAHARQQKTFVFGSADETIPTVSAKDLGPQALSRMQKNEEDEQWLTRLRNAAMSVEDEVKLLALREYIWRVSHRRAKPEFEDEPTQFNRVINLIDDLKINLQTVFFDEINKAFEEGNSAKQHDDKGPRTITDALLDASTNAEDPLAHRRASHINSRAERLAREDRKRRASDTSMQATSPIPTDEPSTDEGSRRESVQMRKSRSQASPIEQSPVGSVGTIKLGENGLGIWYKGSAISLLSRGDLGSKAYAETSTTSANAFGKVDGGSSRDASTRRRAASPPLAIAQERNKIDPKTIRYQSAHSYTGHDPSILKLLDTLFLENYPVDYTEFGPTVANFSMRQPIRRDTGQTSNTPWRPEGVLVAMLGEHTAAVTRLAVSPDHVFLVTGSADGSVKIWDTERLERNLTHRSRLTYTLSPGAAVTSLCFLENTHCLAVSGSDGSITILKIPVTKIKDTTRYGKILVLREYQLDTPNEHTTWSEHYKLDAHSILILATSASRILALELRTMALLYELRNPLHHGSLSAFVLDRRRLWLLAGTSHGVLVLWDLRFKLRLRAWGLRAALPINRICLYPSPPSSSPSSRSSKAARRIIIAGGSGPTDISVWDLDKRTCSLVFRAAAHPHPSPSPGSTPAISTPTTSKSTALRAPELIDIDDERPGGMLGRFAGSVEPAPSSTSSNNNSTSSTSSGVRAIAVGAHVPADSSSGSSSSSEPKGFFVISAGPDWKVRFWDGTRVDPGAGVAGSGNTSSVISGLEYEEGKPAYEVRRAEGSIGGTVGVGETVVVVEKAGGRAGGSGISSEERKGKKTGTGTGTGTGKTGKTGVVSVQQQHLLQSHLDEIMDVALVEWPYGMVVSCDRAGFTYVWQ</sequence>
<organism evidence="13 14">
    <name type="scientific">Pseudovirgaria hyperparasitica</name>
    <dbReference type="NCBI Taxonomy" id="470096"/>
    <lineage>
        <taxon>Eukaryota</taxon>
        <taxon>Fungi</taxon>
        <taxon>Dikarya</taxon>
        <taxon>Ascomycota</taxon>
        <taxon>Pezizomycotina</taxon>
        <taxon>Dothideomycetes</taxon>
        <taxon>Dothideomycetes incertae sedis</taxon>
        <taxon>Acrospermales</taxon>
        <taxon>Acrospermaceae</taxon>
        <taxon>Pseudovirgaria</taxon>
    </lineage>
</organism>
<dbReference type="SUPFAM" id="SSF48371">
    <property type="entry name" value="ARM repeat"/>
    <property type="match status" value="1"/>
</dbReference>
<evidence type="ECO:0000256" key="7">
    <source>
        <dbReference type="ARBA" id="ARBA00022777"/>
    </source>
</evidence>
<feature type="compositionally biased region" description="Polar residues" evidence="11">
    <location>
        <begin position="1401"/>
        <end position="1410"/>
    </location>
</feature>
<feature type="compositionally biased region" description="Polar residues" evidence="11">
    <location>
        <begin position="972"/>
        <end position="982"/>
    </location>
</feature>
<dbReference type="GO" id="GO:0034271">
    <property type="term" value="C:phosphatidylinositol 3-kinase complex, class III, type I"/>
    <property type="evidence" value="ECO:0007669"/>
    <property type="project" value="TreeGrafter"/>
</dbReference>
<dbReference type="PROSITE" id="PS50077">
    <property type="entry name" value="HEAT_REPEAT"/>
    <property type="match status" value="1"/>
</dbReference>
<keyword evidence="4" id="KW-0808">Transferase</keyword>
<evidence type="ECO:0000256" key="1">
    <source>
        <dbReference type="ARBA" id="ARBA00012513"/>
    </source>
</evidence>
<dbReference type="FunFam" id="1.25.10.10:FF:000342">
    <property type="entry name" value="Serine/threonine-protein kinase VPS15"/>
    <property type="match status" value="1"/>
</dbReference>
<feature type="compositionally biased region" description="Gly residues" evidence="11">
    <location>
        <begin position="1574"/>
        <end position="1586"/>
    </location>
</feature>
<dbReference type="RefSeq" id="XP_033597842.1">
    <property type="nucleotide sequence ID" value="XM_033742470.1"/>
</dbReference>
<dbReference type="SMART" id="SM00320">
    <property type="entry name" value="WD40"/>
    <property type="match status" value="5"/>
</dbReference>
<keyword evidence="7" id="KW-0418">Kinase</keyword>
<feature type="domain" description="Protein kinase" evidence="12">
    <location>
        <begin position="25"/>
        <end position="306"/>
    </location>
</feature>
<dbReference type="Pfam" id="PF00069">
    <property type="entry name" value="Pkinase"/>
    <property type="match status" value="1"/>
</dbReference>
<dbReference type="GO" id="GO:0016236">
    <property type="term" value="P:macroautophagy"/>
    <property type="evidence" value="ECO:0007669"/>
    <property type="project" value="InterPro"/>
</dbReference>
<evidence type="ECO:0000259" key="12">
    <source>
        <dbReference type="PROSITE" id="PS50011"/>
    </source>
</evidence>
<feature type="region of interest" description="Disordered" evidence="11">
    <location>
        <begin position="1386"/>
        <end position="1456"/>
    </location>
</feature>
<keyword evidence="14" id="KW-1185">Reference proteome</keyword>
<dbReference type="SUPFAM" id="SSF50978">
    <property type="entry name" value="WD40 repeat-like"/>
    <property type="match status" value="1"/>
</dbReference>
<dbReference type="PROSITE" id="PS50294">
    <property type="entry name" value="WD_REPEATS_REGION"/>
    <property type="match status" value="1"/>
</dbReference>
<dbReference type="InterPro" id="IPR016024">
    <property type="entry name" value="ARM-type_fold"/>
</dbReference>
<dbReference type="EMBL" id="ML996577">
    <property type="protein sequence ID" value="KAF2755391.1"/>
    <property type="molecule type" value="Genomic_DNA"/>
</dbReference>
<feature type="repeat" description="WD" evidence="10">
    <location>
        <begin position="1133"/>
        <end position="1174"/>
    </location>
</feature>
<dbReference type="Pfam" id="PF00400">
    <property type="entry name" value="WD40"/>
    <property type="match status" value="1"/>
</dbReference>
<dbReference type="Pfam" id="PF22956">
    <property type="entry name" value="VPS15-like_hel"/>
    <property type="match status" value="1"/>
</dbReference>
<dbReference type="Proteomes" id="UP000799437">
    <property type="component" value="Unassembled WGS sequence"/>
</dbReference>
<evidence type="ECO:0000313" key="14">
    <source>
        <dbReference type="Proteomes" id="UP000799437"/>
    </source>
</evidence>
<keyword evidence="2" id="KW-0723">Serine/threonine-protein kinase</keyword>
<dbReference type="SMART" id="SM00220">
    <property type="entry name" value="S_TKc"/>
    <property type="match status" value="1"/>
</dbReference>
<evidence type="ECO:0000256" key="2">
    <source>
        <dbReference type="ARBA" id="ARBA00022527"/>
    </source>
</evidence>
<dbReference type="PROSITE" id="PS00678">
    <property type="entry name" value="WD_REPEATS_1"/>
    <property type="match status" value="1"/>
</dbReference>
<dbReference type="SUPFAM" id="SSF56112">
    <property type="entry name" value="Protein kinase-like (PK-like)"/>
    <property type="match status" value="1"/>
</dbReference>
<gene>
    <name evidence="13" type="ORF">EJ05DRAFT_455331</name>
</gene>
<dbReference type="GO" id="GO:0005524">
    <property type="term" value="F:ATP binding"/>
    <property type="evidence" value="ECO:0007669"/>
    <property type="project" value="UniProtKB-KW"/>
</dbReference>
<evidence type="ECO:0000256" key="10">
    <source>
        <dbReference type="PROSITE-ProRule" id="PRU00221"/>
    </source>
</evidence>
<feature type="compositionally biased region" description="Basic and acidic residues" evidence="11">
    <location>
        <begin position="924"/>
        <end position="939"/>
    </location>
</feature>
<dbReference type="InterPro" id="IPR021133">
    <property type="entry name" value="HEAT_type_2"/>
</dbReference>
<dbReference type="EC" id="2.7.11.1" evidence="1"/>
<dbReference type="InterPro" id="IPR015943">
    <property type="entry name" value="WD40/YVTN_repeat-like_dom_sf"/>
</dbReference>
<dbReference type="CDD" id="cd13980">
    <property type="entry name" value="STKc_Vps15"/>
    <property type="match status" value="1"/>
</dbReference>